<name>A0A820A7M9_9BILA</name>
<dbReference type="AlphaFoldDB" id="A0A820A7M9"/>
<evidence type="ECO:0000256" key="1">
    <source>
        <dbReference type="SAM" id="Phobius"/>
    </source>
</evidence>
<accession>A0A820A7M9</accession>
<dbReference type="PANTHER" id="PTHR11360">
    <property type="entry name" value="MONOCARBOXYLATE TRANSPORTER"/>
    <property type="match status" value="1"/>
</dbReference>
<keyword evidence="1" id="KW-1133">Transmembrane helix</keyword>
<protein>
    <submittedName>
        <fullName evidence="2">Uncharacterized protein</fullName>
    </submittedName>
</protein>
<evidence type="ECO:0000313" key="3">
    <source>
        <dbReference type="Proteomes" id="UP000663836"/>
    </source>
</evidence>
<proteinExistence type="predicted"/>
<dbReference type="EMBL" id="CAJOBD010012349">
    <property type="protein sequence ID" value="CAF4179400.1"/>
    <property type="molecule type" value="Genomic_DNA"/>
</dbReference>
<gene>
    <name evidence="2" type="ORF">JBS370_LOCUS35433</name>
</gene>
<feature type="transmembrane region" description="Helical" evidence="1">
    <location>
        <begin position="116"/>
        <end position="143"/>
    </location>
</feature>
<feature type="transmembrane region" description="Helical" evidence="1">
    <location>
        <begin position="64"/>
        <end position="84"/>
    </location>
</feature>
<dbReference type="GO" id="GO:0008028">
    <property type="term" value="F:monocarboxylic acid transmembrane transporter activity"/>
    <property type="evidence" value="ECO:0007669"/>
    <property type="project" value="TreeGrafter"/>
</dbReference>
<feature type="transmembrane region" description="Helical" evidence="1">
    <location>
        <begin position="21"/>
        <end position="44"/>
    </location>
</feature>
<evidence type="ECO:0000313" key="2">
    <source>
        <dbReference type="EMBL" id="CAF4179400.1"/>
    </source>
</evidence>
<dbReference type="SUPFAM" id="SSF103473">
    <property type="entry name" value="MFS general substrate transporter"/>
    <property type="match status" value="1"/>
</dbReference>
<dbReference type="PANTHER" id="PTHR11360:SF284">
    <property type="entry name" value="EG:103B4.3 PROTEIN-RELATED"/>
    <property type="match status" value="1"/>
</dbReference>
<dbReference type="InterPro" id="IPR050327">
    <property type="entry name" value="Proton-linked_MCT"/>
</dbReference>
<sequence>MTGSSNTNTNVPGEIVPDGGWGWVIVFSSFMIHFIMDGITYAMAEIYLEPMLEKFQLNRGYVSAIFSILPAVTLGAGPIATVFTNMYGCRIVTIVGACLASLGFFLSRWWVNIYYYYITIGITGGIGFGLIYAPALISVGYYFERKRSLAMGIAIPLPQEHSEQRRAQLRLDKEAKQQAARVVEQAANTDEQQTKLLTNRERLDKYRSVMFPSAAP</sequence>
<reference evidence="2" key="1">
    <citation type="submission" date="2021-02" db="EMBL/GenBank/DDBJ databases">
        <authorList>
            <person name="Nowell W R."/>
        </authorList>
    </citation>
    <scope>NUCLEOTIDE SEQUENCE</scope>
</reference>
<keyword evidence="1" id="KW-0812">Transmembrane</keyword>
<feature type="transmembrane region" description="Helical" evidence="1">
    <location>
        <begin position="91"/>
        <end position="110"/>
    </location>
</feature>
<dbReference type="Gene3D" id="1.20.1250.20">
    <property type="entry name" value="MFS general substrate transporter like domains"/>
    <property type="match status" value="1"/>
</dbReference>
<dbReference type="InterPro" id="IPR036259">
    <property type="entry name" value="MFS_trans_sf"/>
</dbReference>
<comment type="caution">
    <text evidence="2">The sequence shown here is derived from an EMBL/GenBank/DDBJ whole genome shotgun (WGS) entry which is preliminary data.</text>
</comment>
<organism evidence="2 3">
    <name type="scientific">Rotaria sordida</name>
    <dbReference type="NCBI Taxonomy" id="392033"/>
    <lineage>
        <taxon>Eukaryota</taxon>
        <taxon>Metazoa</taxon>
        <taxon>Spiralia</taxon>
        <taxon>Gnathifera</taxon>
        <taxon>Rotifera</taxon>
        <taxon>Eurotatoria</taxon>
        <taxon>Bdelloidea</taxon>
        <taxon>Philodinida</taxon>
        <taxon>Philodinidae</taxon>
        <taxon>Rotaria</taxon>
    </lineage>
</organism>
<keyword evidence="1" id="KW-0472">Membrane</keyword>
<dbReference type="Proteomes" id="UP000663836">
    <property type="component" value="Unassembled WGS sequence"/>
</dbReference>